<proteinExistence type="predicted"/>
<organism evidence="1">
    <name type="scientific">bioreactor metagenome</name>
    <dbReference type="NCBI Taxonomy" id="1076179"/>
    <lineage>
        <taxon>unclassified sequences</taxon>
        <taxon>metagenomes</taxon>
        <taxon>ecological metagenomes</taxon>
    </lineage>
</organism>
<dbReference type="AlphaFoldDB" id="A0A645BX91"/>
<dbReference type="EMBL" id="VSSQ01023034">
    <property type="protein sequence ID" value="MPM69718.1"/>
    <property type="molecule type" value="Genomic_DNA"/>
</dbReference>
<accession>A0A645BX91</accession>
<sequence>MLGSGDDTGLAAGVAQRLGAQIVEGHRQQGRRLTLTGGEQHVEFTGLRLGADLESKIHQVIGGVTHRRDDDDDLVAGLLGFQHPAGNALDRLRVGNRGSAELLDDPAVLTLAHLCLPDTHKSSRRRSNFSRSA</sequence>
<protein>
    <submittedName>
        <fullName evidence="1">Uncharacterized protein</fullName>
    </submittedName>
</protein>
<comment type="caution">
    <text evidence="1">The sequence shown here is derived from an EMBL/GenBank/DDBJ whole genome shotgun (WGS) entry which is preliminary data.</text>
</comment>
<gene>
    <name evidence="1" type="ORF">SDC9_116666</name>
</gene>
<evidence type="ECO:0000313" key="1">
    <source>
        <dbReference type="EMBL" id="MPM69718.1"/>
    </source>
</evidence>
<name>A0A645BX91_9ZZZZ</name>
<reference evidence="1" key="1">
    <citation type="submission" date="2019-08" db="EMBL/GenBank/DDBJ databases">
        <authorList>
            <person name="Kucharzyk K."/>
            <person name="Murdoch R.W."/>
            <person name="Higgins S."/>
            <person name="Loffler F."/>
        </authorList>
    </citation>
    <scope>NUCLEOTIDE SEQUENCE</scope>
</reference>